<keyword evidence="4 8" id="KW-0597">Phosphoprotein</keyword>
<dbReference type="PROSITE" id="PS50110">
    <property type="entry name" value="RESPONSE_REGULATORY"/>
    <property type="match status" value="1"/>
</dbReference>
<keyword evidence="14" id="KW-1185">Reference proteome</keyword>
<dbReference type="Pfam" id="PF01339">
    <property type="entry name" value="CheB_methylest"/>
    <property type="match status" value="1"/>
</dbReference>
<reference evidence="14" key="1">
    <citation type="journal article" date="2019" name="Int. J. Syst. Evol. Microbiol.">
        <title>The Global Catalogue of Microorganisms (GCM) 10K type strain sequencing project: providing services to taxonomists for standard genome sequencing and annotation.</title>
        <authorList>
            <consortium name="The Broad Institute Genomics Platform"/>
            <consortium name="The Broad Institute Genome Sequencing Center for Infectious Disease"/>
            <person name="Wu L."/>
            <person name="Ma J."/>
        </authorList>
    </citation>
    <scope>NUCLEOTIDE SEQUENCE [LARGE SCALE GENOMIC DNA]</scope>
    <source>
        <strain evidence="14">TBRC 5832</strain>
    </source>
</reference>
<dbReference type="PANTHER" id="PTHR43547">
    <property type="entry name" value="TWO-COMPONENT HISTIDINE KINASE"/>
    <property type="match status" value="1"/>
</dbReference>
<evidence type="ECO:0000313" key="13">
    <source>
        <dbReference type="EMBL" id="MFC4070099.1"/>
    </source>
</evidence>
<evidence type="ECO:0000256" key="4">
    <source>
        <dbReference type="ARBA" id="ARBA00022553"/>
    </source>
</evidence>
<dbReference type="Gene3D" id="1.10.287.130">
    <property type="match status" value="1"/>
</dbReference>
<dbReference type="SMART" id="SM00387">
    <property type="entry name" value="HATPase_c"/>
    <property type="match status" value="1"/>
</dbReference>
<keyword evidence="6" id="KW-0902">Two-component regulatory system</keyword>
<feature type="domain" description="Response regulatory" evidence="10">
    <location>
        <begin position="826"/>
        <end position="941"/>
    </location>
</feature>
<dbReference type="SMART" id="SM00086">
    <property type="entry name" value="PAC"/>
    <property type="match status" value="1"/>
</dbReference>
<dbReference type="PROSITE" id="PS50122">
    <property type="entry name" value="CHEB"/>
    <property type="match status" value="1"/>
</dbReference>
<evidence type="ECO:0000259" key="11">
    <source>
        <dbReference type="PROSITE" id="PS50113"/>
    </source>
</evidence>
<evidence type="ECO:0000256" key="6">
    <source>
        <dbReference type="ARBA" id="ARBA00023012"/>
    </source>
</evidence>
<sequence>MRRDPVIALVTSAGGVPALTAVLRGVPPGLPMTMVVQQHLSANGSALTKILSERSGHDVVWAEDGIALSAGRVVVCPPRYRLEVLPDGTCALIGNEPGARTFPHDGLLRSLADAYGSRAVAVVLTGMGRDGAAGAAAVRAAGGLVIVQDEMTAEFASMPGSAAGSAHLVLPLGQFGGVIADLVRGRPLPRPRTEIEAAAALFHGPGEVERLLRDKDWSATPLGPVTGWPEVLRAVVRITLDSGFPAAVWWGPELIQIYNESWRQFLGSTKHPQALAGRADQTWPELWSFVGPMIANAQDSGVASGAENMPMLMDRNGALEEVYVTFTYSPITDDRGAVVGVQNSVLDTTATMVAERRMGLLRTVAAENAGARTPEHACELVAGALARFPADVPFALLYVIDQVRREARLAGVAGLEAGSFAAPLVIDLWNGNPVWPLPSVLGDPGGHRGGMLLTGLDERLGGLLAPPPALPGALPPDAALLLPMVAGPDGTVTGVLVAGLNRHQPFDDAYRGFLDLLAGQVGAALTLAHTRHRERQSLEKLAELDRAKTEFFSNVSHEFRTPLTLMLAPLEEMRHRPGEWAAEIDAVHRNAGRLLRLVGTLLDFSQAEAGRMRAAFAPTDLAGLTTDIASMFRSIAEKAGLRLIIDAPALPEQVWVDPEMWEKIVSNLLSNALKFTWQGTVEVILRPVERHAELIVRDSGVGIPGSDLPHVFKRFHRVRDARGRTHEGAGIGLALVDELVRRHHGRVRVTSRPGSGTAFTVWIPMGRRPEHAAGDAVPVAVGALARSMAEEAAHWDVGPGHDGEAAGIGEETTLRDLPVRSDEHVRVLVADDNADMRDYLARLLGTAWDVTVAADGVQALDLARREHPALIVADVMMPRMDGFGLLREIRADEGLATTPVVLLTARAAEESAIEGLLAGADDYVVKPFTARELVARVDAQLKLARLRRVSDRRFRALRDASSAVVYRMSADWSSMHALDGHGFLADTTEPAVSWLDTYIDRADQPEVLAAISAAIAAKEVFQLEHRVRRPDGTLGRTLSRAVPLLDDDGEIIEWIGTATDLTGIRPVADQDRD</sequence>
<keyword evidence="5" id="KW-0808">Transferase</keyword>
<dbReference type="InterPro" id="IPR003661">
    <property type="entry name" value="HisK_dim/P_dom"/>
</dbReference>
<dbReference type="SMART" id="SM00388">
    <property type="entry name" value="HisKA"/>
    <property type="match status" value="1"/>
</dbReference>
<dbReference type="InterPro" id="IPR004358">
    <property type="entry name" value="Sig_transdc_His_kin-like_C"/>
</dbReference>
<dbReference type="PANTHER" id="PTHR43547:SF2">
    <property type="entry name" value="HYBRID SIGNAL TRANSDUCTION HISTIDINE KINASE C"/>
    <property type="match status" value="1"/>
</dbReference>
<protein>
    <recommendedName>
        <fullName evidence="3">histidine kinase</fullName>
        <ecNumber evidence="3">2.7.13.3</ecNumber>
    </recommendedName>
</protein>
<dbReference type="InterPro" id="IPR003594">
    <property type="entry name" value="HATPase_dom"/>
</dbReference>
<comment type="subcellular location">
    <subcellularLocation>
        <location evidence="2">Cell membrane</location>
    </subcellularLocation>
</comment>
<dbReference type="Gene3D" id="3.30.450.20">
    <property type="entry name" value="PAS domain"/>
    <property type="match status" value="2"/>
</dbReference>
<dbReference type="Gene3D" id="3.30.565.10">
    <property type="entry name" value="Histidine kinase-like ATPase, C-terminal domain"/>
    <property type="match status" value="1"/>
</dbReference>
<dbReference type="Gene3D" id="3.40.50.180">
    <property type="entry name" value="Methylesterase CheB, C-terminal domain"/>
    <property type="match status" value="1"/>
</dbReference>
<feature type="domain" description="PAC" evidence="11">
    <location>
        <begin position="1021"/>
        <end position="1073"/>
    </location>
</feature>
<evidence type="ECO:0000256" key="2">
    <source>
        <dbReference type="ARBA" id="ARBA00004236"/>
    </source>
</evidence>
<dbReference type="SUPFAM" id="SSF47384">
    <property type="entry name" value="Homodimeric domain of signal transducing histidine kinase"/>
    <property type="match status" value="1"/>
</dbReference>
<feature type="domain" description="CheB-type methylesterase" evidence="12">
    <location>
        <begin position="1"/>
        <end position="186"/>
    </location>
</feature>
<evidence type="ECO:0000259" key="9">
    <source>
        <dbReference type="PROSITE" id="PS50109"/>
    </source>
</evidence>
<dbReference type="SUPFAM" id="SSF52172">
    <property type="entry name" value="CheY-like"/>
    <property type="match status" value="1"/>
</dbReference>
<name>A0ABV8J1F1_9ACTN</name>
<dbReference type="InterPro" id="IPR000673">
    <property type="entry name" value="Sig_transdc_resp-reg_Me-estase"/>
</dbReference>
<dbReference type="SUPFAM" id="SSF55785">
    <property type="entry name" value="PYP-like sensor domain (PAS domain)"/>
    <property type="match status" value="1"/>
</dbReference>
<dbReference type="SUPFAM" id="SSF55874">
    <property type="entry name" value="ATPase domain of HSP90 chaperone/DNA topoisomerase II/histidine kinase"/>
    <property type="match status" value="1"/>
</dbReference>
<dbReference type="EMBL" id="JBHSBL010000024">
    <property type="protein sequence ID" value="MFC4070099.1"/>
    <property type="molecule type" value="Genomic_DNA"/>
</dbReference>
<comment type="caution">
    <text evidence="13">The sequence shown here is derived from an EMBL/GenBank/DDBJ whole genome shotgun (WGS) entry which is preliminary data.</text>
</comment>
<dbReference type="InterPro" id="IPR036097">
    <property type="entry name" value="HisK_dim/P_sf"/>
</dbReference>
<dbReference type="Pfam" id="PF08447">
    <property type="entry name" value="PAS_3"/>
    <property type="match status" value="1"/>
</dbReference>
<dbReference type="InterPro" id="IPR029016">
    <property type="entry name" value="GAF-like_dom_sf"/>
</dbReference>
<evidence type="ECO:0000256" key="1">
    <source>
        <dbReference type="ARBA" id="ARBA00000085"/>
    </source>
</evidence>
<dbReference type="InterPro" id="IPR035965">
    <property type="entry name" value="PAS-like_dom_sf"/>
</dbReference>
<comment type="caution">
    <text evidence="7">Lacks conserved residue(s) required for the propagation of feature annotation.</text>
</comment>
<feature type="modified residue" description="4-aspartylphosphate" evidence="8">
    <location>
        <position position="874"/>
    </location>
</feature>
<dbReference type="Gene3D" id="3.30.450.40">
    <property type="match status" value="1"/>
</dbReference>
<dbReference type="PROSITE" id="PS50113">
    <property type="entry name" value="PAC"/>
    <property type="match status" value="1"/>
</dbReference>
<evidence type="ECO:0000313" key="14">
    <source>
        <dbReference type="Proteomes" id="UP001595867"/>
    </source>
</evidence>
<evidence type="ECO:0000259" key="12">
    <source>
        <dbReference type="PROSITE" id="PS50122"/>
    </source>
</evidence>
<dbReference type="CDD" id="cd17574">
    <property type="entry name" value="REC_OmpR"/>
    <property type="match status" value="1"/>
</dbReference>
<dbReference type="InterPro" id="IPR005467">
    <property type="entry name" value="His_kinase_dom"/>
</dbReference>
<dbReference type="SUPFAM" id="SSF55781">
    <property type="entry name" value="GAF domain-like"/>
    <property type="match status" value="1"/>
</dbReference>
<dbReference type="Pfam" id="PF00072">
    <property type="entry name" value="Response_reg"/>
    <property type="match status" value="1"/>
</dbReference>
<dbReference type="InterPro" id="IPR013655">
    <property type="entry name" value="PAS_fold_3"/>
</dbReference>
<accession>A0ABV8J1F1</accession>
<dbReference type="InterPro" id="IPR011006">
    <property type="entry name" value="CheY-like_superfamily"/>
</dbReference>
<organism evidence="13 14">
    <name type="scientific">Actinoplanes subglobosus</name>
    <dbReference type="NCBI Taxonomy" id="1547892"/>
    <lineage>
        <taxon>Bacteria</taxon>
        <taxon>Bacillati</taxon>
        <taxon>Actinomycetota</taxon>
        <taxon>Actinomycetes</taxon>
        <taxon>Micromonosporales</taxon>
        <taxon>Micromonosporaceae</taxon>
        <taxon>Actinoplanes</taxon>
    </lineage>
</organism>
<dbReference type="SUPFAM" id="SSF52738">
    <property type="entry name" value="Methylesterase CheB, C-terminal domain"/>
    <property type="match status" value="1"/>
</dbReference>
<dbReference type="CDD" id="cd00082">
    <property type="entry name" value="HisKA"/>
    <property type="match status" value="1"/>
</dbReference>
<dbReference type="SMART" id="SM00448">
    <property type="entry name" value="REC"/>
    <property type="match status" value="1"/>
</dbReference>
<dbReference type="Proteomes" id="UP001595867">
    <property type="component" value="Unassembled WGS sequence"/>
</dbReference>
<dbReference type="InterPro" id="IPR036890">
    <property type="entry name" value="HATPase_C_sf"/>
</dbReference>
<feature type="domain" description="Histidine kinase" evidence="9">
    <location>
        <begin position="554"/>
        <end position="767"/>
    </location>
</feature>
<dbReference type="InterPro" id="IPR001789">
    <property type="entry name" value="Sig_transdc_resp-reg_receiver"/>
</dbReference>
<evidence type="ECO:0000256" key="8">
    <source>
        <dbReference type="PROSITE-ProRule" id="PRU00169"/>
    </source>
</evidence>
<dbReference type="RefSeq" id="WP_378070989.1">
    <property type="nucleotide sequence ID" value="NZ_JBHSBL010000024.1"/>
</dbReference>
<dbReference type="InterPro" id="IPR035909">
    <property type="entry name" value="CheB_C"/>
</dbReference>
<gene>
    <name evidence="13" type="ORF">ACFO0C_34660</name>
</gene>
<dbReference type="Pfam" id="PF00512">
    <property type="entry name" value="HisKA"/>
    <property type="match status" value="1"/>
</dbReference>
<comment type="catalytic activity">
    <reaction evidence="1">
        <text>ATP + protein L-histidine = ADP + protein N-phospho-L-histidine.</text>
        <dbReference type="EC" id="2.7.13.3"/>
    </reaction>
</comment>
<dbReference type="EC" id="2.7.13.3" evidence="3"/>
<dbReference type="Pfam" id="PF02518">
    <property type="entry name" value="HATPase_c"/>
    <property type="match status" value="1"/>
</dbReference>
<proteinExistence type="predicted"/>
<dbReference type="InterPro" id="IPR001610">
    <property type="entry name" value="PAC"/>
</dbReference>
<dbReference type="PRINTS" id="PR00344">
    <property type="entry name" value="BCTRLSENSOR"/>
</dbReference>
<evidence type="ECO:0000256" key="5">
    <source>
        <dbReference type="ARBA" id="ARBA00022777"/>
    </source>
</evidence>
<dbReference type="PROSITE" id="PS50109">
    <property type="entry name" value="HIS_KIN"/>
    <property type="match status" value="1"/>
</dbReference>
<keyword evidence="5" id="KW-0418">Kinase</keyword>
<evidence type="ECO:0000259" key="10">
    <source>
        <dbReference type="PROSITE" id="PS50110"/>
    </source>
</evidence>
<evidence type="ECO:0000256" key="3">
    <source>
        <dbReference type="ARBA" id="ARBA00012438"/>
    </source>
</evidence>
<evidence type="ECO:0000256" key="7">
    <source>
        <dbReference type="PROSITE-ProRule" id="PRU00050"/>
    </source>
</evidence>
<dbReference type="InterPro" id="IPR000700">
    <property type="entry name" value="PAS-assoc_C"/>
</dbReference>
<dbReference type="Gene3D" id="3.40.50.2300">
    <property type="match status" value="1"/>
</dbReference>